<name>A0A7J0BFW1_9BACT</name>
<reference evidence="5 6" key="1">
    <citation type="submission" date="2020-05" db="EMBL/GenBank/DDBJ databases">
        <title>Draft genome sequence of Desulfovibrio sp. strain HN2T.</title>
        <authorList>
            <person name="Ueno A."/>
            <person name="Tamazawa S."/>
            <person name="Tamamura S."/>
            <person name="Murakami T."/>
            <person name="Kiyama T."/>
            <person name="Inomata H."/>
            <person name="Amano Y."/>
            <person name="Miyakawa K."/>
            <person name="Tamaki H."/>
            <person name="Naganuma T."/>
            <person name="Kaneko K."/>
        </authorList>
    </citation>
    <scope>NUCLEOTIDE SEQUENCE [LARGE SCALE GENOMIC DNA]</scope>
    <source>
        <strain evidence="5 6">HN2</strain>
    </source>
</reference>
<accession>A0A7J0BFW1</accession>
<comment type="caution">
    <text evidence="5">The sequence shown here is derived from an EMBL/GenBank/DDBJ whole genome shotgun (WGS) entry which is preliminary data.</text>
</comment>
<evidence type="ECO:0000313" key="6">
    <source>
        <dbReference type="Proteomes" id="UP000503840"/>
    </source>
</evidence>
<dbReference type="PANTHER" id="PTHR43130:SF3">
    <property type="entry name" value="HTH-TYPE TRANSCRIPTIONAL REGULATOR RV1931C"/>
    <property type="match status" value="1"/>
</dbReference>
<dbReference type="InterPro" id="IPR052158">
    <property type="entry name" value="INH-QAR"/>
</dbReference>
<feature type="domain" description="HTH araC/xylS-type" evidence="4">
    <location>
        <begin position="248"/>
        <end position="346"/>
    </location>
</feature>
<dbReference type="Gene3D" id="3.40.50.880">
    <property type="match status" value="1"/>
</dbReference>
<dbReference type="EMBL" id="BLVO01000005">
    <property type="protein sequence ID" value="GFM32418.1"/>
    <property type="molecule type" value="Genomic_DNA"/>
</dbReference>
<keyword evidence="3" id="KW-0804">Transcription</keyword>
<dbReference type="PROSITE" id="PS00041">
    <property type="entry name" value="HTH_ARAC_FAMILY_1"/>
    <property type="match status" value="1"/>
</dbReference>
<dbReference type="SUPFAM" id="SSF46689">
    <property type="entry name" value="Homeodomain-like"/>
    <property type="match status" value="2"/>
</dbReference>
<organism evidence="5 6">
    <name type="scientific">Desulfovibrio subterraneus</name>
    <dbReference type="NCBI Taxonomy" id="2718620"/>
    <lineage>
        <taxon>Bacteria</taxon>
        <taxon>Pseudomonadati</taxon>
        <taxon>Thermodesulfobacteriota</taxon>
        <taxon>Desulfovibrionia</taxon>
        <taxon>Desulfovibrionales</taxon>
        <taxon>Desulfovibrionaceae</taxon>
        <taxon>Desulfovibrio</taxon>
    </lineage>
</organism>
<keyword evidence="1" id="KW-0805">Transcription regulation</keyword>
<dbReference type="Pfam" id="PF01965">
    <property type="entry name" value="DJ-1_PfpI"/>
    <property type="match status" value="1"/>
</dbReference>
<dbReference type="InterPro" id="IPR002818">
    <property type="entry name" value="DJ-1/PfpI"/>
</dbReference>
<evidence type="ECO:0000256" key="2">
    <source>
        <dbReference type="ARBA" id="ARBA00023125"/>
    </source>
</evidence>
<dbReference type="Pfam" id="PF12833">
    <property type="entry name" value="HTH_18"/>
    <property type="match status" value="1"/>
</dbReference>
<dbReference type="Gene3D" id="1.10.10.60">
    <property type="entry name" value="Homeodomain-like"/>
    <property type="match status" value="1"/>
</dbReference>
<dbReference type="SMART" id="SM00342">
    <property type="entry name" value="HTH_ARAC"/>
    <property type="match status" value="1"/>
</dbReference>
<keyword evidence="2" id="KW-0238">DNA-binding</keyword>
<dbReference type="PROSITE" id="PS01124">
    <property type="entry name" value="HTH_ARAC_FAMILY_2"/>
    <property type="match status" value="1"/>
</dbReference>
<keyword evidence="6" id="KW-1185">Reference proteome</keyword>
<dbReference type="InterPro" id="IPR018062">
    <property type="entry name" value="HTH_AraC-typ_CS"/>
</dbReference>
<dbReference type="AlphaFoldDB" id="A0A7J0BFW1"/>
<dbReference type="Proteomes" id="UP000503840">
    <property type="component" value="Unassembled WGS sequence"/>
</dbReference>
<dbReference type="GO" id="GO:0003700">
    <property type="term" value="F:DNA-binding transcription factor activity"/>
    <property type="evidence" value="ECO:0007669"/>
    <property type="project" value="InterPro"/>
</dbReference>
<dbReference type="InterPro" id="IPR009057">
    <property type="entry name" value="Homeodomain-like_sf"/>
</dbReference>
<dbReference type="PANTHER" id="PTHR43130">
    <property type="entry name" value="ARAC-FAMILY TRANSCRIPTIONAL REGULATOR"/>
    <property type="match status" value="1"/>
</dbReference>
<dbReference type="GO" id="GO:0043565">
    <property type="term" value="F:sequence-specific DNA binding"/>
    <property type="evidence" value="ECO:0007669"/>
    <property type="project" value="InterPro"/>
</dbReference>
<proteinExistence type="predicted"/>
<protein>
    <submittedName>
        <fullName evidence="5">AraC family transcriptional regulator</fullName>
    </submittedName>
</protein>
<dbReference type="SUPFAM" id="SSF52317">
    <property type="entry name" value="Class I glutamine amidotransferase-like"/>
    <property type="match status" value="1"/>
</dbReference>
<evidence type="ECO:0000256" key="3">
    <source>
        <dbReference type="ARBA" id="ARBA00023163"/>
    </source>
</evidence>
<sequence length="353" mass="38441">MPEYPAGIRNDAMNKHSANDGIHPAYPADGSGVAKSRNAHKVAILAVPDFVPFDISIPYQVFPLVRLADGLAPYETCFCGPEDAAGSREFSIRAVHSYEHALLCDTIMVPGVYDPFGVDDEALFRMLRMAAAKGIRIASICTGACLLAASGVLDGLSATSHWEITQALAQRYPAVQVVPDVLFVDNGQVLTSAGLASGLDLCLHIIRKDYGVSAAERIADFFVMPLEREAGHCQVIRRYPAHEKDRLAELQLWILENLHKELSLEGLAGQVCMSTRTLHRRFREQAGDAPMVWVAKARIRRAQALLESGSMSVEQIAAVTGFGSATALRDGFRRHVGSSPSAWRRAFAQREAS</sequence>
<evidence type="ECO:0000259" key="4">
    <source>
        <dbReference type="PROSITE" id="PS01124"/>
    </source>
</evidence>
<dbReference type="CDD" id="cd03137">
    <property type="entry name" value="GATase1_AraC_1"/>
    <property type="match status" value="1"/>
</dbReference>
<gene>
    <name evidence="5" type="ORF">DSM101010T_07830</name>
</gene>
<evidence type="ECO:0000256" key="1">
    <source>
        <dbReference type="ARBA" id="ARBA00023015"/>
    </source>
</evidence>
<dbReference type="InterPro" id="IPR029062">
    <property type="entry name" value="Class_I_gatase-like"/>
</dbReference>
<dbReference type="InterPro" id="IPR018060">
    <property type="entry name" value="HTH_AraC"/>
</dbReference>
<evidence type="ECO:0000313" key="5">
    <source>
        <dbReference type="EMBL" id="GFM32418.1"/>
    </source>
</evidence>